<dbReference type="InterPro" id="IPR036397">
    <property type="entry name" value="RNaseH_sf"/>
</dbReference>
<dbReference type="SUPFAM" id="SSF53098">
    <property type="entry name" value="Ribonuclease H-like"/>
    <property type="match status" value="1"/>
</dbReference>
<dbReference type="Gene3D" id="3.30.420.10">
    <property type="entry name" value="Ribonuclease H-like superfamily/Ribonuclease H"/>
    <property type="match status" value="1"/>
</dbReference>
<keyword evidence="6" id="KW-1185">Reference proteome</keyword>
<protein>
    <recommendedName>
        <fullName evidence="4">3'-5' exonuclease domain-containing protein</fullName>
    </recommendedName>
</protein>
<feature type="region of interest" description="Disordered" evidence="3">
    <location>
        <begin position="1"/>
        <end position="33"/>
    </location>
</feature>
<reference evidence="5 6" key="1">
    <citation type="submission" date="2017-09" db="EMBL/GenBank/DDBJ databases">
        <authorList>
            <consortium name="International Durum Wheat Genome Sequencing Consortium (IDWGSC)"/>
            <person name="Milanesi L."/>
        </authorList>
    </citation>
    <scope>NUCLEOTIDE SEQUENCE [LARGE SCALE GENOMIC DNA]</scope>
    <source>
        <strain evidence="6">cv. Svevo</strain>
    </source>
</reference>
<feature type="domain" description="3'-5' exonuclease" evidence="4">
    <location>
        <begin position="76"/>
        <end position="239"/>
    </location>
</feature>
<dbReference type="InterPro" id="IPR012337">
    <property type="entry name" value="RNaseH-like_sf"/>
</dbReference>
<dbReference type="GO" id="GO:0003676">
    <property type="term" value="F:nucleic acid binding"/>
    <property type="evidence" value="ECO:0007669"/>
    <property type="project" value="InterPro"/>
</dbReference>
<dbReference type="Pfam" id="PF01612">
    <property type="entry name" value="DNA_pol_A_exo1"/>
    <property type="match status" value="1"/>
</dbReference>
<gene>
    <name evidence="5" type="ORF">TRITD_1Av1G123720</name>
</gene>
<evidence type="ECO:0000259" key="4">
    <source>
        <dbReference type="Pfam" id="PF01612"/>
    </source>
</evidence>
<evidence type="ECO:0000256" key="2">
    <source>
        <dbReference type="ARBA" id="ARBA00022801"/>
    </source>
</evidence>
<evidence type="ECO:0000313" key="5">
    <source>
        <dbReference type="EMBL" id="VAH05509.1"/>
    </source>
</evidence>
<dbReference type="PANTHER" id="PTHR13620:SF75">
    <property type="entry name" value="UBIQUITIN-LIKE DOMAIN-CONTAINING PROTEIN"/>
    <property type="match status" value="1"/>
</dbReference>
<name>A0A9R0QA50_TRITD</name>
<dbReference type="Gramene" id="TRITD1Av1G123720.1">
    <property type="protein sequence ID" value="TRITD1Av1G123720.1"/>
    <property type="gene ID" value="TRITD1Av1G123720"/>
</dbReference>
<organism evidence="5 6">
    <name type="scientific">Triticum turgidum subsp. durum</name>
    <name type="common">Durum wheat</name>
    <name type="synonym">Triticum durum</name>
    <dbReference type="NCBI Taxonomy" id="4567"/>
    <lineage>
        <taxon>Eukaryota</taxon>
        <taxon>Viridiplantae</taxon>
        <taxon>Streptophyta</taxon>
        <taxon>Embryophyta</taxon>
        <taxon>Tracheophyta</taxon>
        <taxon>Spermatophyta</taxon>
        <taxon>Magnoliopsida</taxon>
        <taxon>Liliopsida</taxon>
        <taxon>Poales</taxon>
        <taxon>Poaceae</taxon>
        <taxon>BOP clade</taxon>
        <taxon>Pooideae</taxon>
        <taxon>Triticodae</taxon>
        <taxon>Triticeae</taxon>
        <taxon>Triticinae</taxon>
        <taxon>Triticum</taxon>
    </lineage>
</organism>
<feature type="compositionally biased region" description="Polar residues" evidence="3">
    <location>
        <begin position="1"/>
        <end position="11"/>
    </location>
</feature>
<dbReference type="EMBL" id="LT934111">
    <property type="protein sequence ID" value="VAH05509.1"/>
    <property type="molecule type" value="Genomic_DNA"/>
</dbReference>
<dbReference type="InterPro" id="IPR002562">
    <property type="entry name" value="3'-5'_exonuclease_dom"/>
</dbReference>
<keyword evidence="2" id="KW-0378">Hydrolase</keyword>
<dbReference type="InterPro" id="IPR051132">
    <property type="entry name" value="3-5_Exonuclease_domain"/>
</dbReference>
<keyword evidence="1" id="KW-0540">Nuclease</keyword>
<dbReference type="GO" id="GO:0005634">
    <property type="term" value="C:nucleus"/>
    <property type="evidence" value="ECO:0007669"/>
    <property type="project" value="TreeGrafter"/>
</dbReference>
<proteinExistence type="predicted"/>
<accession>A0A9R0QA50</accession>
<dbReference type="GO" id="GO:0005737">
    <property type="term" value="C:cytoplasm"/>
    <property type="evidence" value="ECO:0007669"/>
    <property type="project" value="TreeGrafter"/>
</dbReference>
<evidence type="ECO:0000256" key="1">
    <source>
        <dbReference type="ARBA" id="ARBA00022722"/>
    </source>
</evidence>
<dbReference type="PANTHER" id="PTHR13620">
    <property type="entry name" value="3-5 EXONUCLEASE"/>
    <property type="match status" value="1"/>
</dbReference>
<dbReference type="GO" id="GO:0006139">
    <property type="term" value="P:nucleobase-containing compound metabolic process"/>
    <property type="evidence" value="ECO:0007669"/>
    <property type="project" value="InterPro"/>
</dbReference>
<dbReference type="AlphaFoldDB" id="A0A9R0QA50"/>
<sequence length="262" mass="30381">MAEASWSNSPPSAKHHRGEASGKEPLVVDDDVPVPGQKQDYIVPLMVDIHLKEKLDVVCTSNPDEADKRIRDMRRRLGGMVSRSIGVDVEYTREDEPPQMAAVLQLCMEDLVLVYHITAATKWPKELRPLLQEKKLYTFVGFSIRGDKEKVKLSGFENNPDKYVDMQRKWRVPNNGKKWQSLAEFAASLIHISYKEMKGNINKKLDHKRWGESPLPDNLIEYASKDAYVTYEAWKKIETVKEGLEQWQEAEDHWDDPYYWGY</sequence>
<dbReference type="GO" id="GO:0008408">
    <property type="term" value="F:3'-5' exonuclease activity"/>
    <property type="evidence" value="ECO:0007669"/>
    <property type="project" value="InterPro"/>
</dbReference>
<evidence type="ECO:0000256" key="3">
    <source>
        <dbReference type="SAM" id="MobiDB-lite"/>
    </source>
</evidence>
<dbReference type="Proteomes" id="UP000324705">
    <property type="component" value="Chromosome 1A"/>
</dbReference>
<evidence type="ECO:0000313" key="6">
    <source>
        <dbReference type="Proteomes" id="UP000324705"/>
    </source>
</evidence>